<feature type="transmembrane region" description="Helical" evidence="1">
    <location>
        <begin position="88"/>
        <end position="104"/>
    </location>
</feature>
<dbReference type="Proteomes" id="UP000050544">
    <property type="component" value="Unassembled WGS sequence"/>
</dbReference>
<keyword evidence="1" id="KW-0812">Transmembrane</keyword>
<reference evidence="2 3" key="1">
    <citation type="submission" date="2015-07" db="EMBL/GenBank/DDBJ databases">
        <title>Whole genome sequence of Thermanaerothrix daxensis DSM 23592.</title>
        <authorList>
            <person name="Hemp J."/>
            <person name="Ward L.M."/>
            <person name="Pace L.A."/>
            <person name="Fischer W.W."/>
        </authorList>
    </citation>
    <scope>NUCLEOTIDE SEQUENCE [LARGE SCALE GENOMIC DNA]</scope>
    <source>
        <strain evidence="2 3">GNS-1</strain>
    </source>
</reference>
<dbReference type="EMBL" id="LGKO01000002">
    <property type="protein sequence ID" value="KPL84699.1"/>
    <property type="molecule type" value="Genomic_DNA"/>
</dbReference>
<feature type="transmembrane region" description="Helical" evidence="1">
    <location>
        <begin position="12"/>
        <end position="31"/>
    </location>
</feature>
<evidence type="ECO:0000313" key="3">
    <source>
        <dbReference type="Proteomes" id="UP000050544"/>
    </source>
</evidence>
<dbReference type="InterPro" id="IPR038430">
    <property type="entry name" value="NDAH_ubi_oxred_su3_sf"/>
</dbReference>
<keyword evidence="3" id="KW-1185">Reference proteome</keyword>
<dbReference type="RefSeq" id="WP_054521273.1">
    <property type="nucleotide sequence ID" value="NZ_LGKO01000002.1"/>
</dbReference>
<name>A0A0P6XMH0_9CHLR</name>
<protein>
    <recommendedName>
        <fullName evidence="4">NADH-quinone oxidoreductase subunit</fullName>
    </recommendedName>
</protein>
<organism evidence="2 3">
    <name type="scientific">Thermanaerothrix daxensis</name>
    <dbReference type="NCBI Taxonomy" id="869279"/>
    <lineage>
        <taxon>Bacteria</taxon>
        <taxon>Bacillati</taxon>
        <taxon>Chloroflexota</taxon>
        <taxon>Anaerolineae</taxon>
        <taxon>Anaerolineales</taxon>
        <taxon>Anaerolineaceae</taxon>
        <taxon>Thermanaerothrix</taxon>
    </lineage>
</organism>
<keyword evidence="1" id="KW-0472">Membrane</keyword>
<comment type="caution">
    <text evidence="2">The sequence shown here is derived from an EMBL/GenBank/DDBJ whole genome shotgun (WGS) entry which is preliminary data.</text>
</comment>
<sequence>MSMEILLTPPLAFLVYLGVSLGILGLGKLLAPPEKHSPLKDSPYASGEEADVTFAAPGYAPFFLVAFFFAVVHLGVLILGTGDLSPRILPYLFGVLLTLIAVILG</sequence>
<proteinExistence type="predicted"/>
<gene>
    <name evidence="2" type="ORF">SE15_06610</name>
</gene>
<accession>A0A0P6XMH0</accession>
<evidence type="ECO:0000313" key="2">
    <source>
        <dbReference type="EMBL" id="KPL84699.1"/>
    </source>
</evidence>
<dbReference type="AlphaFoldDB" id="A0A0P6XMH0"/>
<feature type="transmembrane region" description="Helical" evidence="1">
    <location>
        <begin position="59"/>
        <end position="81"/>
    </location>
</feature>
<evidence type="ECO:0000256" key="1">
    <source>
        <dbReference type="SAM" id="Phobius"/>
    </source>
</evidence>
<dbReference type="STRING" id="869279.SE15_06610"/>
<keyword evidence="1" id="KW-1133">Transmembrane helix</keyword>
<dbReference type="Gene3D" id="1.20.58.1610">
    <property type="entry name" value="NADH:ubiquinone/plastoquinone oxidoreductase, chain 3"/>
    <property type="match status" value="1"/>
</dbReference>
<evidence type="ECO:0008006" key="4">
    <source>
        <dbReference type="Google" id="ProtNLM"/>
    </source>
</evidence>